<reference evidence="8 9" key="1">
    <citation type="submission" date="2020-04" db="EMBL/GenBank/DDBJ databases">
        <authorList>
            <person name="Zheng R.K."/>
            <person name="Sun C.M."/>
        </authorList>
    </citation>
    <scope>NUCLEOTIDE SEQUENCE [LARGE SCALE GENOMIC DNA]</scope>
    <source>
        <strain evidence="9">zrk29</strain>
    </source>
</reference>
<dbReference type="InterPro" id="IPR001288">
    <property type="entry name" value="Translation_initiation_fac_3"/>
</dbReference>
<dbReference type="InterPro" id="IPR019814">
    <property type="entry name" value="Translation_initiation_fac_3_N"/>
</dbReference>
<comment type="subcellular location">
    <subcellularLocation>
        <location evidence="5">Cytoplasm</location>
    </subcellularLocation>
</comment>
<dbReference type="PANTHER" id="PTHR10938">
    <property type="entry name" value="TRANSLATION INITIATION FACTOR IF-3"/>
    <property type="match status" value="1"/>
</dbReference>
<evidence type="ECO:0000256" key="2">
    <source>
        <dbReference type="ARBA" id="ARBA00022540"/>
    </source>
</evidence>
<comment type="similarity">
    <text evidence="1 5">Belongs to the IF-3 family.</text>
</comment>
<evidence type="ECO:0000313" key="9">
    <source>
        <dbReference type="Proteomes" id="UP000512167"/>
    </source>
</evidence>
<organism evidence="8 9">
    <name type="scientific">Hujiaoplasma nucleasis</name>
    <dbReference type="NCBI Taxonomy" id="2725268"/>
    <lineage>
        <taxon>Bacteria</taxon>
        <taxon>Bacillati</taxon>
        <taxon>Mycoplasmatota</taxon>
        <taxon>Mollicutes</taxon>
        <taxon>Candidatus Izemoplasmatales</taxon>
        <taxon>Hujiaoplasmataceae</taxon>
        <taxon>Hujiaoplasma</taxon>
    </lineage>
</organism>
<dbReference type="GO" id="GO:0003743">
    <property type="term" value="F:translation initiation factor activity"/>
    <property type="evidence" value="ECO:0007669"/>
    <property type="project" value="UniProtKB-UniRule"/>
</dbReference>
<evidence type="ECO:0000256" key="3">
    <source>
        <dbReference type="ARBA" id="ARBA00022917"/>
    </source>
</evidence>
<evidence type="ECO:0000256" key="1">
    <source>
        <dbReference type="ARBA" id="ARBA00005439"/>
    </source>
</evidence>
<proteinExistence type="inferred from homology"/>
<dbReference type="GO" id="GO:0005829">
    <property type="term" value="C:cytosol"/>
    <property type="evidence" value="ECO:0007669"/>
    <property type="project" value="TreeGrafter"/>
</dbReference>
<dbReference type="PROSITE" id="PS00938">
    <property type="entry name" value="IF3"/>
    <property type="match status" value="1"/>
</dbReference>
<evidence type="ECO:0000259" key="7">
    <source>
        <dbReference type="Pfam" id="PF05198"/>
    </source>
</evidence>
<dbReference type="KEGG" id="tbk:HF295_02065"/>
<comment type="subunit">
    <text evidence="5">Monomer.</text>
</comment>
<dbReference type="Gene3D" id="3.10.20.80">
    <property type="entry name" value="Translation initiation factor 3 (IF-3), N-terminal domain"/>
    <property type="match status" value="1"/>
</dbReference>
<dbReference type="Pfam" id="PF00707">
    <property type="entry name" value="IF3_C"/>
    <property type="match status" value="1"/>
</dbReference>
<keyword evidence="3 5" id="KW-0648">Protein biosynthesis</keyword>
<dbReference type="EMBL" id="CP051151">
    <property type="protein sequence ID" value="QLY40951.1"/>
    <property type="molecule type" value="Genomic_DNA"/>
</dbReference>
<accession>A0A7L6N5X9</accession>
<protein>
    <recommendedName>
        <fullName evidence="4 5">Translation initiation factor IF-3</fullName>
    </recommendedName>
</protein>
<dbReference type="InterPro" id="IPR036787">
    <property type="entry name" value="T_IF-3_N_sf"/>
</dbReference>
<dbReference type="SUPFAM" id="SSF54364">
    <property type="entry name" value="Translation initiation factor IF3, N-terminal domain"/>
    <property type="match status" value="1"/>
</dbReference>
<name>A0A7L6N5X9_9MOLU</name>
<dbReference type="InterPro" id="IPR019813">
    <property type="entry name" value="Translation_initiation_fac3_CS"/>
</dbReference>
<dbReference type="InterPro" id="IPR019815">
    <property type="entry name" value="Translation_initiation_fac_3_C"/>
</dbReference>
<keyword evidence="9" id="KW-1185">Reference proteome</keyword>
<evidence type="ECO:0000313" key="8">
    <source>
        <dbReference type="EMBL" id="QLY40951.1"/>
    </source>
</evidence>
<dbReference type="PANTHER" id="PTHR10938:SF0">
    <property type="entry name" value="TRANSLATION INITIATION FACTOR IF-3, MITOCHONDRIAL"/>
    <property type="match status" value="1"/>
</dbReference>
<dbReference type="GO" id="GO:0032790">
    <property type="term" value="P:ribosome disassembly"/>
    <property type="evidence" value="ECO:0007669"/>
    <property type="project" value="TreeGrafter"/>
</dbReference>
<evidence type="ECO:0000256" key="5">
    <source>
        <dbReference type="RuleBase" id="RU000646"/>
    </source>
</evidence>
<feature type="domain" description="Translation initiation factor 3 C-terminal" evidence="6">
    <location>
        <begin position="77"/>
        <end position="163"/>
    </location>
</feature>
<dbReference type="Gene3D" id="3.30.110.10">
    <property type="entry name" value="Translation initiation factor 3 (IF-3), C-terminal domain"/>
    <property type="match status" value="1"/>
</dbReference>
<dbReference type="SUPFAM" id="SSF55200">
    <property type="entry name" value="Translation initiation factor IF3, C-terminal domain"/>
    <property type="match status" value="1"/>
</dbReference>
<dbReference type="GO" id="GO:0043022">
    <property type="term" value="F:ribosome binding"/>
    <property type="evidence" value="ECO:0007669"/>
    <property type="project" value="TreeGrafter"/>
</dbReference>
<dbReference type="Pfam" id="PF05198">
    <property type="entry name" value="IF3_N"/>
    <property type="match status" value="1"/>
</dbReference>
<comment type="function">
    <text evidence="5">IF-3 binds to the 30S ribosomal subunit and shifts the equilibrium between 70S ribosomes and their 50S and 30S subunits in favor of the free subunits, thus enhancing the availability of 30S subunits on which protein synthesis initiation begins.</text>
</comment>
<dbReference type="AlphaFoldDB" id="A0A7L6N5X9"/>
<gene>
    <name evidence="8" type="ORF">HF295_02065</name>
</gene>
<evidence type="ECO:0000256" key="4">
    <source>
        <dbReference type="NCBIfam" id="TIGR00168"/>
    </source>
</evidence>
<dbReference type="NCBIfam" id="TIGR00168">
    <property type="entry name" value="infC"/>
    <property type="match status" value="1"/>
</dbReference>
<dbReference type="InterPro" id="IPR036788">
    <property type="entry name" value="T_IF-3_C_sf"/>
</dbReference>
<evidence type="ECO:0000259" key="6">
    <source>
        <dbReference type="Pfam" id="PF00707"/>
    </source>
</evidence>
<dbReference type="Proteomes" id="UP000512167">
    <property type="component" value="Chromosome"/>
</dbReference>
<dbReference type="GO" id="GO:0016020">
    <property type="term" value="C:membrane"/>
    <property type="evidence" value="ECO:0007669"/>
    <property type="project" value="TreeGrafter"/>
</dbReference>
<sequence>MNEEIRYSKVLLIGADGHQYGEISSREANQIALEKGFDLVLVAPNAKPPVCKLMDYSKYRYEQQKKAKEARRHQKTVELKEIRMTAVIEEHDLNTKLNHAQKFLTKGNKVKATVRLPYRAGDALVEQGKEVLNHFYQALSEYGDMDGNIDKNGRFLAIMINPKN</sequence>
<feature type="domain" description="Translation initiation factor 3 N-terminal" evidence="7">
    <location>
        <begin position="1"/>
        <end position="70"/>
    </location>
</feature>
<keyword evidence="2 5" id="KW-0396">Initiation factor</keyword>